<reference evidence="3" key="1">
    <citation type="submission" date="2017-06" db="EMBL/GenBank/DDBJ databases">
        <authorList>
            <person name="Cremers G."/>
        </authorList>
    </citation>
    <scope>NUCLEOTIDE SEQUENCE [LARGE SCALE GENOMIC DNA]</scope>
</reference>
<proteinExistence type="predicted"/>
<feature type="transmembrane region" description="Helical" evidence="1">
    <location>
        <begin position="98"/>
        <end position="117"/>
    </location>
</feature>
<protein>
    <submittedName>
        <fullName evidence="2">Integral membrane protein</fullName>
    </submittedName>
</protein>
<feature type="transmembrane region" description="Helical" evidence="1">
    <location>
        <begin position="12"/>
        <end position="29"/>
    </location>
</feature>
<gene>
    <name evidence="2" type="ORF">MNV_2290020</name>
</gene>
<feature type="transmembrane region" description="Helical" evidence="1">
    <location>
        <begin position="137"/>
        <end position="163"/>
    </location>
</feature>
<dbReference type="InterPro" id="IPR037997">
    <property type="entry name" value="Dgk1-like"/>
</dbReference>
<organism evidence="2 3">
    <name type="scientific">Candidatus Methanoperedens nitratireducens</name>
    <dbReference type="NCBI Taxonomy" id="1392998"/>
    <lineage>
        <taxon>Archaea</taxon>
        <taxon>Methanobacteriati</taxon>
        <taxon>Methanobacteriota</taxon>
        <taxon>Stenosarchaea group</taxon>
        <taxon>Methanomicrobia</taxon>
        <taxon>Methanosarcinales</taxon>
        <taxon>ANME-2 cluster</taxon>
        <taxon>Candidatus Methanoperedentaceae</taxon>
        <taxon>Candidatus Methanoperedens</taxon>
    </lineage>
</organism>
<keyword evidence="1" id="KW-0472">Membrane</keyword>
<dbReference type="RefSeq" id="WP_096205691.1">
    <property type="nucleotide sequence ID" value="NZ_FZMP01000145.1"/>
</dbReference>
<dbReference type="PANTHER" id="PTHR31303:SF1">
    <property type="entry name" value="CTP-DEPENDENT DIACYLGLYCEROL KINASE 1"/>
    <property type="match status" value="1"/>
</dbReference>
<feature type="transmembrane region" description="Helical" evidence="1">
    <location>
        <begin position="175"/>
        <end position="197"/>
    </location>
</feature>
<dbReference type="Proteomes" id="UP000218615">
    <property type="component" value="Unassembled WGS sequence"/>
</dbReference>
<accession>A0A284VPC9</accession>
<feature type="transmembrane region" description="Helical" evidence="1">
    <location>
        <begin position="74"/>
        <end position="92"/>
    </location>
</feature>
<keyword evidence="1" id="KW-1133">Transmembrane helix</keyword>
<sequence>MHREDIIHEVIRKAVHVTSIIIVLTYHFFGKEAVLLLLTVYLIVILELEYFRIEWGKKIPVFHSLFRVKEADRLGGHVFFTIGSIIAISVFSKEIASAAILMTTFGDASAAIFGKVFGRTWIKGLKNRAYEGCAAEFVVDIIIGLLFLPNLILVLVMAGTATIVETITNKLDDNLLIPLFSGFNGQLTVIILTYLNYLN</sequence>
<evidence type="ECO:0000313" key="3">
    <source>
        <dbReference type="Proteomes" id="UP000218615"/>
    </source>
</evidence>
<dbReference type="PANTHER" id="PTHR31303">
    <property type="entry name" value="CTP-DEPENDENT DIACYLGLYCEROL KINASE 1"/>
    <property type="match status" value="1"/>
</dbReference>
<dbReference type="OrthoDB" id="107330at2157"/>
<dbReference type="AlphaFoldDB" id="A0A284VPC9"/>
<dbReference type="EMBL" id="FZMP01000145">
    <property type="protein sequence ID" value="SNQ61079.1"/>
    <property type="molecule type" value="Genomic_DNA"/>
</dbReference>
<evidence type="ECO:0000313" key="2">
    <source>
        <dbReference type="EMBL" id="SNQ61079.1"/>
    </source>
</evidence>
<keyword evidence="1" id="KW-0812">Transmembrane</keyword>
<keyword evidence="3" id="KW-1185">Reference proteome</keyword>
<feature type="transmembrane region" description="Helical" evidence="1">
    <location>
        <begin position="35"/>
        <end position="53"/>
    </location>
</feature>
<evidence type="ECO:0000256" key="1">
    <source>
        <dbReference type="SAM" id="Phobius"/>
    </source>
</evidence>
<name>A0A284VPC9_9EURY</name>
<dbReference type="GO" id="GO:0004143">
    <property type="term" value="F:ATP-dependent diacylglycerol kinase activity"/>
    <property type="evidence" value="ECO:0007669"/>
    <property type="project" value="InterPro"/>
</dbReference>